<accession>A0A645CV91</accession>
<dbReference type="EMBL" id="VSSQ01030327">
    <property type="protein sequence ID" value="MPM80821.1"/>
    <property type="molecule type" value="Genomic_DNA"/>
</dbReference>
<proteinExistence type="predicted"/>
<gene>
    <name evidence="1" type="ORF">SDC9_127871</name>
</gene>
<reference evidence="1" key="1">
    <citation type="submission" date="2019-08" db="EMBL/GenBank/DDBJ databases">
        <authorList>
            <person name="Kucharzyk K."/>
            <person name="Murdoch R.W."/>
            <person name="Higgins S."/>
            <person name="Loffler F."/>
        </authorList>
    </citation>
    <scope>NUCLEOTIDE SEQUENCE</scope>
</reference>
<organism evidence="1">
    <name type="scientific">bioreactor metagenome</name>
    <dbReference type="NCBI Taxonomy" id="1076179"/>
    <lineage>
        <taxon>unclassified sequences</taxon>
        <taxon>metagenomes</taxon>
        <taxon>ecological metagenomes</taxon>
    </lineage>
</organism>
<dbReference type="AlphaFoldDB" id="A0A645CV91"/>
<name>A0A645CV91_9ZZZZ</name>
<evidence type="ECO:0000313" key="1">
    <source>
        <dbReference type="EMBL" id="MPM80821.1"/>
    </source>
</evidence>
<protein>
    <submittedName>
        <fullName evidence="1">Uncharacterized protein</fullName>
    </submittedName>
</protein>
<comment type="caution">
    <text evidence="1">The sequence shown here is derived from an EMBL/GenBank/DDBJ whole genome shotgun (WGS) entry which is preliminary data.</text>
</comment>
<sequence>MPAHEPPAPIAAINAAAEVPPPSFATIPPTVGTSVGYTTPSAELTHESKPAETPIIGAAVLGVIMLASKFERRSIPPISLTRFISTPTPKTSITVFQGTALITDDSSATLKNTSTAPTKNAAKPTFIFTKIINISIAKIPRSEII</sequence>